<gene>
    <name evidence="2" type="ORF">UCRPA7_2272</name>
</gene>
<dbReference type="eggNOG" id="ENOG502SPMP">
    <property type="taxonomic scope" value="Eukaryota"/>
</dbReference>
<dbReference type="GO" id="GO:0006629">
    <property type="term" value="P:lipid metabolic process"/>
    <property type="evidence" value="ECO:0007669"/>
    <property type="project" value="TreeGrafter"/>
</dbReference>
<feature type="signal peptide" evidence="1">
    <location>
        <begin position="1"/>
        <end position="22"/>
    </location>
</feature>
<evidence type="ECO:0000256" key="1">
    <source>
        <dbReference type="SAM" id="SignalP"/>
    </source>
</evidence>
<dbReference type="SUPFAM" id="SSF52266">
    <property type="entry name" value="SGNH hydrolase"/>
    <property type="match status" value="1"/>
</dbReference>
<dbReference type="OrthoDB" id="21678at2759"/>
<dbReference type="PANTHER" id="PTHR37981:SF1">
    <property type="entry name" value="SGNH HYDROLASE-TYPE ESTERASE DOMAIN-CONTAINING PROTEIN"/>
    <property type="match status" value="1"/>
</dbReference>
<dbReference type="Gene3D" id="3.40.50.1110">
    <property type="entry name" value="SGNH hydrolase"/>
    <property type="match status" value="1"/>
</dbReference>
<dbReference type="RefSeq" id="XP_007913040.1">
    <property type="nucleotide sequence ID" value="XM_007914849.1"/>
</dbReference>
<feature type="chain" id="PRO_5004462999" evidence="1">
    <location>
        <begin position="23"/>
        <end position="428"/>
    </location>
</feature>
<keyword evidence="1" id="KW-0732">Signal</keyword>
<keyword evidence="3" id="KW-1185">Reference proteome</keyword>
<dbReference type="KEGG" id="tmn:UCRPA7_2272"/>
<dbReference type="PANTHER" id="PTHR37981">
    <property type="entry name" value="LIPASE 2"/>
    <property type="match status" value="1"/>
</dbReference>
<dbReference type="CDD" id="cd01823">
    <property type="entry name" value="SEST_like"/>
    <property type="match status" value="1"/>
</dbReference>
<organism evidence="2 3">
    <name type="scientific">Phaeoacremonium minimum (strain UCR-PA7)</name>
    <name type="common">Esca disease fungus</name>
    <name type="synonym">Togninia minima</name>
    <dbReference type="NCBI Taxonomy" id="1286976"/>
    <lineage>
        <taxon>Eukaryota</taxon>
        <taxon>Fungi</taxon>
        <taxon>Dikarya</taxon>
        <taxon>Ascomycota</taxon>
        <taxon>Pezizomycotina</taxon>
        <taxon>Sordariomycetes</taxon>
        <taxon>Sordariomycetidae</taxon>
        <taxon>Togniniales</taxon>
        <taxon>Togniniaceae</taxon>
        <taxon>Phaeoacremonium</taxon>
    </lineage>
</organism>
<protein>
    <submittedName>
        <fullName evidence="2">Putative esterase family protein</fullName>
    </submittedName>
</protein>
<dbReference type="GO" id="GO:0016788">
    <property type="term" value="F:hydrolase activity, acting on ester bonds"/>
    <property type="evidence" value="ECO:0007669"/>
    <property type="project" value="InterPro"/>
</dbReference>
<accession>R8BSJ5</accession>
<dbReference type="EMBL" id="KB932928">
    <property type="protein sequence ID" value="EOO02270.1"/>
    <property type="molecule type" value="Genomic_DNA"/>
</dbReference>
<reference evidence="3" key="1">
    <citation type="journal article" date="2013" name="Genome Announc.">
        <title>Draft genome sequence of the ascomycete Phaeoacremonium aleophilum strain UCR-PA7, a causal agent of the esca disease complex in grapevines.</title>
        <authorList>
            <person name="Blanco-Ulate B."/>
            <person name="Rolshausen P."/>
            <person name="Cantu D."/>
        </authorList>
    </citation>
    <scope>NUCLEOTIDE SEQUENCE [LARGE SCALE GENOMIC DNA]</scope>
    <source>
        <strain evidence="3">UCR-PA7</strain>
    </source>
</reference>
<dbReference type="Proteomes" id="UP000014074">
    <property type="component" value="Unassembled WGS sequence"/>
</dbReference>
<dbReference type="InterPro" id="IPR037460">
    <property type="entry name" value="SEST-like"/>
</dbReference>
<dbReference type="HOGENOM" id="CLU_039960_0_0_1"/>
<evidence type="ECO:0000313" key="2">
    <source>
        <dbReference type="EMBL" id="EOO02270.1"/>
    </source>
</evidence>
<evidence type="ECO:0000313" key="3">
    <source>
        <dbReference type="Proteomes" id="UP000014074"/>
    </source>
</evidence>
<sequence>MRFARVFGTILGLTVTGHQTTALATQRPSNQHVLDADNSDILAIFAQHRSSYTRGFVALGDSYSAGIGTGVDGKEDECRRGLHAYPALIFADLAAHQKPNSTASFQWMSCTGAVTEDLLSGGVSSQIDSFNTSSPTRPEFALLSIGGNDLGFFDVINACIFRFYSYYSGTCESALAAADARIASDDFERRLRIILLEVLDKVRWEKHPKFTITVTGYAQFFNAETPECDEDSFGVWWGGPKLTSDIRHKMNAMVLAVNKKLQRAVDEVNSRWFTKRPKVLFIDYDREFEGHRFCEPNITEPAYNRTDTWFFLIGGPDNAHNETQWPNVTTSTQTEGVLSPSSALIDPDSCLEGAQRSGDWGELALCFMAMAKQRDPTLQLAKDNFVTENSMWYVPTYYGKTFHPTKRTLGHEVIRDKIYEEWAKHDLY</sequence>
<dbReference type="GeneID" id="19322503"/>
<dbReference type="InterPro" id="IPR036514">
    <property type="entry name" value="SGNH_hydro_sf"/>
</dbReference>
<name>R8BSJ5_PHAM7</name>
<dbReference type="AlphaFoldDB" id="R8BSJ5"/>
<proteinExistence type="predicted"/>